<keyword evidence="1" id="KW-0732">Signal</keyword>
<organism evidence="2 3">
    <name type="scientific">Araneus ventricosus</name>
    <name type="common">Orbweaver spider</name>
    <name type="synonym">Epeira ventricosa</name>
    <dbReference type="NCBI Taxonomy" id="182803"/>
    <lineage>
        <taxon>Eukaryota</taxon>
        <taxon>Metazoa</taxon>
        <taxon>Ecdysozoa</taxon>
        <taxon>Arthropoda</taxon>
        <taxon>Chelicerata</taxon>
        <taxon>Arachnida</taxon>
        <taxon>Araneae</taxon>
        <taxon>Araneomorphae</taxon>
        <taxon>Entelegynae</taxon>
        <taxon>Araneoidea</taxon>
        <taxon>Araneidae</taxon>
        <taxon>Araneus</taxon>
    </lineage>
</organism>
<dbReference type="OrthoDB" id="64220at2759"/>
<sequence length="67" mass="7719">MFFRYLLIFLFCLFITVNAFDCYNDRPIIGVVTEEINSTTVPQAISYMLASYVKFLESAGARVVPIW</sequence>
<dbReference type="PANTHER" id="PTHR11315">
    <property type="entry name" value="PROTEASE FAMILY C26 GAMMA-GLUTAMYL HYDROLASE"/>
    <property type="match status" value="1"/>
</dbReference>
<feature type="signal peptide" evidence="1">
    <location>
        <begin position="1"/>
        <end position="19"/>
    </location>
</feature>
<gene>
    <name evidence="2" type="ORF">AVEN_48325_1</name>
</gene>
<keyword evidence="3" id="KW-1185">Reference proteome</keyword>
<feature type="chain" id="PRO_5021348087" description="Folate gamma-glutamyl hydrolase" evidence="1">
    <location>
        <begin position="20"/>
        <end position="67"/>
    </location>
</feature>
<evidence type="ECO:0008006" key="4">
    <source>
        <dbReference type="Google" id="ProtNLM"/>
    </source>
</evidence>
<dbReference type="EMBL" id="BGPR01015421">
    <property type="protein sequence ID" value="GBN69157.1"/>
    <property type="molecule type" value="Genomic_DNA"/>
</dbReference>
<dbReference type="GO" id="GO:0046900">
    <property type="term" value="P:tetrahydrofolylpolyglutamate metabolic process"/>
    <property type="evidence" value="ECO:0007669"/>
    <property type="project" value="TreeGrafter"/>
</dbReference>
<dbReference type="GO" id="GO:0034722">
    <property type="term" value="F:gamma-glutamyl-peptidase activity"/>
    <property type="evidence" value="ECO:0007669"/>
    <property type="project" value="TreeGrafter"/>
</dbReference>
<reference evidence="2 3" key="1">
    <citation type="journal article" date="2019" name="Sci. Rep.">
        <title>Orb-weaving spider Araneus ventricosus genome elucidates the spidroin gene catalogue.</title>
        <authorList>
            <person name="Kono N."/>
            <person name="Nakamura H."/>
            <person name="Ohtoshi R."/>
            <person name="Moran D.A.P."/>
            <person name="Shinohara A."/>
            <person name="Yoshida Y."/>
            <person name="Fujiwara M."/>
            <person name="Mori M."/>
            <person name="Tomita M."/>
            <person name="Arakawa K."/>
        </authorList>
    </citation>
    <scope>NUCLEOTIDE SEQUENCE [LARGE SCALE GENOMIC DNA]</scope>
</reference>
<dbReference type="InterPro" id="IPR015527">
    <property type="entry name" value="Pept_C26_g-glut_hydrolase"/>
</dbReference>
<dbReference type="AlphaFoldDB" id="A0A4Y2R0G1"/>
<comment type="caution">
    <text evidence="2">The sequence shown here is derived from an EMBL/GenBank/DDBJ whole genome shotgun (WGS) entry which is preliminary data.</text>
</comment>
<accession>A0A4Y2R0G1</accession>
<dbReference type="GO" id="GO:0005773">
    <property type="term" value="C:vacuole"/>
    <property type="evidence" value="ECO:0007669"/>
    <property type="project" value="TreeGrafter"/>
</dbReference>
<dbReference type="PANTHER" id="PTHR11315:SF0">
    <property type="entry name" value="FOLATE GAMMA-GLUTAMYL HYDROLASE"/>
    <property type="match status" value="1"/>
</dbReference>
<dbReference type="InterPro" id="IPR029062">
    <property type="entry name" value="Class_I_gatase-like"/>
</dbReference>
<dbReference type="Proteomes" id="UP000499080">
    <property type="component" value="Unassembled WGS sequence"/>
</dbReference>
<evidence type="ECO:0000313" key="2">
    <source>
        <dbReference type="EMBL" id="GBN69157.1"/>
    </source>
</evidence>
<protein>
    <recommendedName>
        <fullName evidence="4">Folate gamma-glutamyl hydrolase</fullName>
    </recommendedName>
</protein>
<evidence type="ECO:0000256" key="1">
    <source>
        <dbReference type="SAM" id="SignalP"/>
    </source>
</evidence>
<dbReference type="Gene3D" id="3.40.50.880">
    <property type="match status" value="1"/>
</dbReference>
<evidence type="ECO:0000313" key="3">
    <source>
        <dbReference type="Proteomes" id="UP000499080"/>
    </source>
</evidence>
<proteinExistence type="predicted"/>
<name>A0A4Y2R0G1_ARAVE</name>